<evidence type="ECO:0000256" key="2">
    <source>
        <dbReference type="ARBA" id="ARBA00022741"/>
    </source>
</evidence>
<dbReference type="SMART" id="SM00382">
    <property type="entry name" value="AAA"/>
    <property type="match status" value="1"/>
</dbReference>
<dbReference type="CDD" id="cd01129">
    <property type="entry name" value="PulE-GspE-like"/>
    <property type="match status" value="1"/>
</dbReference>
<evidence type="ECO:0000313" key="5">
    <source>
        <dbReference type="EMBL" id="QDU85035.1"/>
    </source>
</evidence>
<dbReference type="RefSeq" id="WP_145187638.1">
    <property type="nucleotide sequence ID" value="NZ_CP036290.1"/>
</dbReference>
<dbReference type="AlphaFoldDB" id="A0A518D0T1"/>
<dbReference type="OrthoDB" id="244550at2"/>
<protein>
    <submittedName>
        <fullName evidence="5">Type II secretion system protein E</fullName>
    </submittedName>
</protein>
<evidence type="ECO:0000313" key="6">
    <source>
        <dbReference type="Proteomes" id="UP000319342"/>
    </source>
</evidence>
<dbReference type="InterPro" id="IPR001482">
    <property type="entry name" value="T2SS/T4SS_dom"/>
</dbReference>
<dbReference type="Gene3D" id="3.30.450.90">
    <property type="match status" value="1"/>
</dbReference>
<keyword evidence="6" id="KW-1185">Reference proteome</keyword>
<feature type="domain" description="Bacterial type II secretion system protein E" evidence="4">
    <location>
        <begin position="360"/>
        <end position="374"/>
    </location>
</feature>
<dbReference type="GO" id="GO:0005886">
    <property type="term" value="C:plasma membrane"/>
    <property type="evidence" value="ECO:0007669"/>
    <property type="project" value="TreeGrafter"/>
</dbReference>
<dbReference type="PROSITE" id="PS00662">
    <property type="entry name" value="T2SP_E"/>
    <property type="match status" value="1"/>
</dbReference>
<dbReference type="Gene3D" id="1.10.40.70">
    <property type="match status" value="1"/>
</dbReference>
<dbReference type="InterPro" id="IPR027417">
    <property type="entry name" value="P-loop_NTPase"/>
</dbReference>
<dbReference type="Pfam" id="PF05157">
    <property type="entry name" value="MshEN"/>
    <property type="match status" value="1"/>
</dbReference>
<dbReference type="PANTHER" id="PTHR30258">
    <property type="entry name" value="TYPE II SECRETION SYSTEM PROTEIN GSPE-RELATED"/>
    <property type="match status" value="1"/>
</dbReference>
<evidence type="ECO:0000259" key="4">
    <source>
        <dbReference type="PROSITE" id="PS00662"/>
    </source>
</evidence>
<dbReference type="Gene3D" id="3.40.50.300">
    <property type="entry name" value="P-loop containing nucleotide triphosphate hydrolases"/>
    <property type="match status" value="1"/>
</dbReference>
<dbReference type="EMBL" id="CP036290">
    <property type="protein sequence ID" value="QDU85035.1"/>
    <property type="molecule type" value="Genomic_DNA"/>
</dbReference>
<dbReference type="GO" id="GO:0005524">
    <property type="term" value="F:ATP binding"/>
    <property type="evidence" value="ECO:0007669"/>
    <property type="project" value="UniProtKB-KW"/>
</dbReference>
<dbReference type="Proteomes" id="UP000319342">
    <property type="component" value="Chromosome"/>
</dbReference>
<dbReference type="GO" id="GO:0016887">
    <property type="term" value="F:ATP hydrolysis activity"/>
    <property type="evidence" value="ECO:0007669"/>
    <property type="project" value="TreeGrafter"/>
</dbReference>
<dbReference type="InterPro" id="IPR037257">
    <property type="entry name" value="T2SS_E_N_sf"/>
</dbReference>
<dbReference type="SUPFAM" id="SSF52540">
    <property type="entry name" value="P-loop containing nucleoside triphosphate hydrolases"/>
    <property type="match status" value="1"/>
</dbReference>
<sequence length="548" mass="59958">MSTPQRKRLGEALIERGLLTSRQLQIALEEQKQAHRPMGEMLVSLGFVRPRDVAQLVAEELGLSLVDPRTVRPDVDLIAALDEGLVRSTKALPVARVEGGLRVLMVDPSDPAKLSTLRQFFHCDIEVEMITEEDFSRLVRECFNGRSGPASGEDVENRPVEQVTESILIDGIRRGATDIHFHPEESVTRVRYRLDGVLKQVDVIPRAITNAVTSRIKILSQLDISEKRLPQDGRARIEVDNRQVDLRVSTMPCAHGESVVLRVLDRSSGSVPLLELGFSESVTAELKRIADRPHGLFLVTGPTGSGKTTTLYSVLAHVDAITRNVTTIEDPIESNLPFIRQSQVDTGIGFTFDRGLRALLRQDPDVILLGEIRDQETAGMAIKASMTGHLVFSTLHTNTAIGAVSRLADMGIAPYLVEDALVASLGQRLVRRVCGACAAWDAPTALEEEWLRGRLSRVPRPVGCERCNDSGYAGRSVISELFVPDDETAALIRRGANATTITETAIANGYRELVDDGLDKVAAGSTTIEEVQRIGGGHKLESRQRDAA</sequence>
<dbReference type="InterPro" id="IPR007831">
    <property type="entry name" value="T2SS_GspE_N"/>
</dbReference>
<proteinExistence type="inferred from homology"/>
<accession>A0A518D0T1</accession>
<dbReference type="PANTHER" id="PTHR30258:SF2">
    <property type="entry name" value="COMG OPERON PROTEIN 1"/>
    <property type="match status" value="1"/>
</dbReference>
<keyword evidence="2" id="KW-0547">Nucleotide-binding</keyword>
<comment type="similarity">
    <text evidence="1">Belongs to the GSP E family.</text>
</comment>
<name>A0A518D0T1_9BACT</name>
<reference evidence="5 6" key="1">
    <citation type="submission" date="2019-02" db="EMBL/GenBank/DDBJ databases">
        <title>Deep-cultivation of Planctomycetes and their phenomic and genomic characterization uncovers novel biology.</title>
        <authorList>
            <person name="Wiegand S."/>
            <person name="Jogler M."/>
            <person name="Boedeker C."/>
            <person name="Pinto D."/>
            <person name="Vollmers J."/>
            <person name="Rivas-Marin E."/>
            <person name="Kohn T."/>
            <person name="Peeters S.H."/>
            <person name="Heuer A."/>
            <person name="Rast P."/>
            <person name="Oberbeckmann S."/>
            <person name="Bunk B."/>
            <person name="Jeske O."/>
            <person name="Meyerdierks A."/>
            <person name="Storesund J.E."/>
            <person name="Kallscheuer N."/>
            <person name="Luecker S."/>
            <person name="Lage O.M."/>
            <person name="Pohl T."/>
            <person name="Merkel B.J."/>
            <person name="Hornburger P."/>
            <person name="Mueller R.-W."/>
            <person name="Bruemmer F."/>
            <person name="Labrenz M."/>
            <person name="Spormann A.M."/>
            <person name="Op den Camp H."/>
            <person name="Overmann J."/>
            <person name="Amann R."/>
            <person name="Jetten M.S.M."/>
            <person name="Mascher T."/>
            <person name="Medema M.H."/>
            <person name="Devos D.P."/>
            <person name="Kaster A.-K."/>
            <person name="Ovreas L."/>
            <person name="Rohde M."/>
            <person name="Galperin M.Y."/>
            <person name="Jogler C."/>
        </authorList>
    </citation>
    <scope>NUCLEOTIDE SEQUENCE [LARGE SCALE GENOMIC DNA]</scope>
    <source>
        <strain evidence="5 6">Pla163</strain>
    </source>
</reference>
<organism evidence="5 6">
    <name type="scientific">Rohdeia mirabilis</name>
    <dbReference type="NCBI Taxonomy" id="2528008"/>
    <lineage>
        <taxon>Bacteria</taxon>
        <taxon>Pseudomonadati</taxon>
        <taxon>Planctomycetota</taxon>
        <taxon>Planctomycetia</taxon>
        <taxon>Planctomycetia incertae sedis</taxon>
        <taxon>Rohdeia</taxon>
    </lineage>
</organism>
<dbReference type="SUPFAM" id="SSF160246">
    <property type="entry name" value="EspE N-terminal domain-like"/>
    <property type="match status" value="1"/>
</dbReference>
<dbReference type="Gene3D" id="3.30.300.160">
    <property type="entry name" value="Type II secretion system, protein E, N-terminal domain"/>
    <property type="match status" value="1"/>
</dbReference>
<gene>
    <name evidence="5" type="primary">epsE_2</name>
    <name evidence="5" type="ORF">Pla163_21590</name>
</gene>
<dbReference type="Pfam" id="PF00437">
    <property type="entry name" value="T2SSE"/>
    <property type="match status" value="1"/>
</dbReference>
<evidence type="ECO:0000256" key="1">
    <source>
        <dbReference type="ARBA" id="ARBA00006611"/>
    </source>
</evidence>
<dbReference type="InterPro" id="IPR003593">
    <property type="entry name" value="AAA+_ATPase"/>
</dbReference>
<evidence type="ECO:0000256" key="3">
    <source>
        <dbReference type="ARBA" id="ARBA00022840"/>
    </source>
</evidence>
<keyword evidence="3" id="KW-0067">ATP-binding</keyword>